<dbReference type="SMART" id="SM00530">
    <property type="entry name" value="HTH_XRE"/>
    <property type="match status" value="1"/>
</dbReference>
<organism evidence="2 3">
    <name type="scientific">Polluticaenibacter yanchengensis</name>
    <dbReference type="NCBI Taxonomy" id="3014562"/>
    <lineage>
        <taxon>Bacteria</taxon>
        <taxon>Pseudomonadati</taxon>
        <taxon>Bacteroidota</taxon>
        <taxon>Chitinophagia</taxon>
        <taxon>Chitinophagales</taxon>
        <taxon>Chitinophagaceae</taxon>
        <taxon>Polluticaenibacter</taxon>
    </lineage>
</organism>
<dbReference type="PROSITE" id="PS50943">
    <property type="entry name" value="HTH_CROC1"/>
    <property type="match status" value="1"/>
</dbReference>
<dbReference type="InterPro" id="IPR001387">
    <property type="entry name" value="Cro/C1-type_HTH"/>
</dbReference>
<protein>
    <submittedName>
        <fullName evidence="2">Helix-turn-helix transcriptional regulator</fullName>
    </submittedName>
</protein>
<feature type="domain" description="HTH cro/C1-type" evidence="1">
    <location>
        <begin position="43"/>
        <end position="97"/>
    </location>
</feature>
<evidence type="ECO:0000313" key="3">
    <source>
        <dbReference type="Proteomes" id="UP001210231"/>
    </source>
</evidence>
<dbReference type="Gene3D" id="1.10.260.40">
    <property type="entry name" value="lambda repressor-like DNA-binding domains"/>
    <property type="match status" value="1"/>
</dbReference>
<name>A0ABT4UM78_9BACT</name>
<sequence>MENISMWHYNATNFFRKNLPLLQNLIMAGDLTEDIKKGVGKNLKRIRQTAKLSLRELDSELGIDYSHLSKMERGEFNITLETIAIFVKFYNIEPKELFDFKLEKEPKFYD</sequence>
<dbReference type="InterPro" id="IPR010982">
    <property type="entry name" value="Lambda_DNA-bd_dom_sf"/>
</dbReference>
<comment type="caution">
    <text evidence="2">The sequence shown here is derived from an EMBL/GenBank/DDBJ whole genome shotgun (WGS) entry which is preliminary data.</text>
</comment>
<dbReference type="EMBL" id="JAQGEF010000019">
    <property type="protein sequence ID" value="MDA3615948.1"/>
    <property type="molecule type" value="Genomic_DNA"/>
</dbReference>
<evidence type="ECO:0000313" key="2">
    <source>
        <dbReference type="EMBL" id="MDA3615948.1"/>
    </source>
</evidence>
<dbReference type="RefSeq" id="WP_407032276.1">
    <property type="nucleotide sequence ID" value="NZ_JAQGEF010000019.1"/>
</dbReference>
<dbReference type="CDD" id="cd00093">
    <property type="entry name" value="HTH_XRE"/>
    <property type="match status" value="1"/>
</dbReference>
<reference evidence="2 3" key="1">
    <citation type="submission" date="2022-12" db="EMBL/GenBank/DDBJ databases">
        <title>Chitinophagaceae gen. sp. nov., a new member of the family Chitinophagaceae, isolated from soil in a chemical factory.</title>
        <authorList>
            <person name="Ke Z."/>
        </authorList>
    </citation>
    <scope>NUCLEOTIDE SEQUENCE [LARGE SCALE GENOMIC DNA]</scope>
    <source>
        <strain evidence="2 3">LY-5</strain>
    </source>
</reference>
<proteinExistence type="predicted"/>
<gene>
    <name evidence="2" type="ORF">O3P16_14130</name>
</gene>
<accession>A0ABT4UM78</accession>
<keyword evidence="3" id="KW-1185">Reference proteome</keyword>
<dbReference type="Proteomes" id="UP001210231">
    <property type="component" value="Unassembled WGS sequence"/>
</dbReference>
<dbReference type="Pfam" id="PF01381">
    <property type="entry name" value="HTH_3"/>
    <property type="match status" value="1"/>
</dbReference>
<dbReference type="SUPFAM" id="SSF47413">
    <property type="entry name" value="lambda repressor-like DNA-binding domains"/>
    <property type="match status" value="1"/>
</dbReference>
<evidence type="ECO:0000259" key="1">
    <source>
        <dbReference type="PROSITE" id="PS50943"/>
    </source>
</evidence>